<dbReference type="CDD" id="cd05233">
    <property type="entry name" value="SDR_c"/>
    <property type="match status" value="1"/>
</dbReference>
<dbReference type="NCBIfam" id="TIGR03971">
    <property type="entry name" value="SDR_subfam_1"/>
    <property type="match status" value="1"/>
</dbReference>
<dbReference type="RefSeq" id="WP_093089758.1">
    <property type="nucleotide sequence ID" value="NZ_FNBE01000029.1"/>
</dbReference>
<proteinExistence type="inferred from homology"/>
<reference evidence="5 6" key="1">
    <citation type="submission" date="2016-10" db="EMBL/GenBank/DDBJ databases">
        <authorList>
            <person name="de Groot N.N."/>
        </authorList>
    </citation>
    <scope>NUCLEOTIDE SEQUENCE [LARGE SCALE GENOMIC DNA]</scope>
    <source>
        <strain evidence="5 6">CGMCC 4.3143</strain>
    </source>
</reference>
<organism evidence="5 6">
    <name type="scientific">Pseudonocardia oroxyli</name>
    <dbReference type="NCBI Taxonomy" id="366584"/>
    <lineage>
        <taxon>Bacteria</taxon>
        <taxon>Bacillati</taxon>
        <taxon>Actinomycetota</taxon>
        <taxon>Actinomycetes</taxon>
        <taxon>Pseudonocardiales</taxon>
        <taxon>Pseudonocardiaceae</taxon>
        <taxon>Pseudonocardia</taxon>
    </lineage>
</organism>
<name>A0A1G8DWN9_PSEOR</name>
<dbReference type="InterPro" id="IPR002347">
    <property type="entry name" value="SDR_fam"/>
</dbReference>
<dbReference type="PRINTS" id="PR00081">
    <property type="entry name" value="GDHRDH"/>
</dbReference>
<dbReference type="GO" id="GO:0016491">
    <property type="term" value="F:oxidoreductase activity"/>
    <property type="evidence" value="ECO:0007669"/>
    <property type="project" value="UniProtKB-KW"/>
</dbReference>
<evidence type="ECO:0000256" key="4">
    <source>
        <dbReference type="RuleBase" id="RU000363"/>
    </source>
</evidence>
<dbReference type="InterPro" id="IPR020904">
    <property type="entry name" value="Sc_DH/Rdtase_CS"/>
</dbReference>
<evidence type="ECO:0000256" key="2">
    <source>
        <dbReference type="ARBA" id="ARBA00023002"/>
    </source>
</evidence>
<keyword evidence="2" id="KW-0560">Oxidoreductase</keyword>
<evidence type="ECO:0000256" key="1">
    <source>
        <dbReference type="ARBA" id="ARBA00006484"/>
    </source>
</evidence>
<evidence type="ECO:0000256" key="3">
    <source>
        <dbReference type="ARBA" id="ARBA00023027"/>
    </source>
</evidence>
<dbReference type="Gene3D" id="3.40.50.720">
    <property type="entry name" value="NAD(P)-binding Rossmann-like Domain"/>
    <property type="match status" value="1"/>
</dbReference>
<accession>A0A1G8DWN9</accession>
<dbReference type="STRING" id="366584.SAMN05216377_1296"/>
<dbReference type="NCBIfam" id="NF009467">
    <property type="entry name" value="PRK12826.1-3"/>
    <property type="match status" value="1"/>
</dbReference>
<protein>
    <submittedName>
        <fullName evidence="5">(+)-trans-carveol dehydrogenase</fullName>
    </submittedName>
</protein>
<evidence type="ECO:0000313" key="6">
    <source>
        <dbReference type="Proteomes" id="UP000198967"/>
    </source>
</evidence>
<dbReference type="PRINTS" id="PR00080">
    <property type="entry name" value="SDRFAMILY"/>
</dbReference>
<keyword evidence="3" id="KW-0520">NAD</keyword>
<gene>
    <name evidence="5" type="ORF">SAMN05216377_1296</name>
</gene>
<keyword evidence="6" id="KW-1185">Reference proteome</keyword>
<dbReference type="EMBL" id="FNBE01000029">
    <property type="protein sequence ID" value="SDH61988.1"/>
    <property type="molecule type" value="Genomic_DNA"/>
</dbReference>
<dbReference type="SUPFAM" id="SSF51735">
    <property type="entry name" value="NAD(P)-binding Rossmann-fold domains"/>
    <property type="match status" value="1"/>
</dbReference>
<dbReference type="InterPro" id="IPR036291">
    <property type="entry name" value="NAD(P)-bd_dom_sf"/>
</dbReference>
<comment type="similarity">
    <text evidence="1 4">Belongs to the short-chain dehydrogenases/reductases (SDR) family.</text>
</comment>
<dbReference type="PROSITE" id="PS00061">
    <property type="entry name" value="ADH_SHORT"/>
    <property type="match status" value="1"/>
</dbReference>
<dbReference type="OrthoDB" id="3206777at2"/>
<dbReference type="FunFam" id="3.40.50.720:FF:000084">
    <property type="entry name" value="Short-chain dehydrogenase reductase"/>
    <property type="match status" value="1"/>
</dbReference>
<dbReference type="AlphaFoldDB" id="A0A1G8DWN9"/>
<dbReference type="Proteomes" id="UP000198967">
    <property type="component" value="Unassembled WGS sequence"/>
</dbReference>
<dbReference type="Pfam" id="PF00106">
    <property type="entry name" value="adh_short"/>
    <property type="match status" value="1"/>
</dbReference>
<dbReference type="InterPro" id="IPR023985">
    <property type="entry name" value="SDR_subfam_1"/>
</dbReference>
<sequence>MGRVDGKVAFITGAARGMGRSHAIRLAEEGADIIAIDLCEPVETIEYEFPGEADLEQTVKEVESLGRRCVGLKADVRDLAGLTEAVRQGVAELGPIDIVVANAGIAGAGPVLELDERTWQTMIDINLTGVWKTVRATAPAMVERGQGGSVILISSGAGLAALPHVAHYNSAKHGVTGLMRSLAVELAPHDIRVNSVHPATVDTPMVANEVTYRAFTNGLPNPTREQAAAAMRGLHALDIPWTEPRDISNAVLYLASEEARYTTGTTMVIDGGSLLPFKIPHPA</sequence>
<dbReference type="PANTHER" id="PTHR24321:SF8">
    <property type="entry name" value="ESTRADIOL 17-BETA-DEHYDROGENASE 8-RELATED"/>
    <property type="match status" value="1"/>
</dbReference>
<evidence type="ECO:0000313" key="5">
    <source>
        <dbReference type="EMBL" id="SDH61988.1"/>
    </source>
</evidence>
<dbReference type="PANTHER" id="PTHR24321">
    <property type="entry name" value="DEHYDROGENASES, SHORT CHAIN"/>
    <property type="match status" value="1"/>
</dbReference>